<evidence type="ECO:0000313" key="2">
    <source>
        <dbReference type="EMBL" id="KFB68629.1"/>
    </source>
</evidence>
<sequence>MVHETFPIPAPMFNGASRRVDVGNVFDWFRQGWAIFLAKPGVWMAMTIILLVILSGLAIIPWFAELAACLLTPLLAAGLLLACRKVERNETLEISDLFAAFQSHSGGLVMLGVFYMLVMLGGGLLGTLPSLLLCMLIALSIWFASALLVFNRLPPVDALKASCHACLKNFLVFLVYGLISLVLCFFAALPIGLGFLVLGPVLAGSVYASYRDIFIAV</sequence>
<feature type="transmembrane region" description="Helical" evidence="1">
    <location>
        <begin position="94"/>
        <end position="118"/>
    </location>
</feature>
<dbReference type="Proteomes" id="UP000019812">
    <property type="component" value="Unassembled WGS sequence"/>
</dbReference>
<name>A0A084Y1N5_9PROT</name>
<dbReference type="STRING" id="1457154.CAPSK01_001482"/>
<keyword evidence="1" id="KW-0472">Membrane</keyword>
<dbReference type="AlphaFoldDB" id="A0A084Y1N5"/>
<keyword evidence="1" id="KW-1133">Transmembrane helix</keyword>
<comment type="caution">
    <text evidence="2">The sequence shown here is derived from an EMBL/GenBank/DDBJ whole genome shotgun (WGS) entry which is preliminary data.</text>
</comment>
<dbReference type="InterPro" id="IPR018692">
    <property type="entry name" value="DUF2189"/>
</dbReference>
<dbReference type="EMBL" id="JDSS02000019">
    <property type="protein sequence ID" value="KFB68629.1"/>
    <property type="molecule type" value="Genomic_DNA"/>
</dbReference>
<dbReference type="RefSeq" id="WP_034924277.1">
    <property type="nucleotide sequence ID" value="NZ_JDSS02000019.1"/>
</dbReference>
<evidence type="ECO:0000256" key="1">
    <source>
        <dbReference type="SAM" id="Phobius"/>
    </source>
</evidence>
<feature type="transmembrane region" description="Helical" evidence="1">
    <location>
        <begin position="170"/>
        <end position="198"/>
    </location>
</feature>
<organism evidence="2 3">
    <name type="scientific">Candidatus Accumulibacter vicinus</name>
    <dbReference type="NCBI Taxonomy" id="2954382"/>
    <lineage>
        <taxon>Bacteria</taxon>
        <taxon>Pseudomonadati</taxon>
        <taxon>Pseudomonadota</taxon>
        <taxon>Betaproteobacteria</taxon>
        <taxon>Candidatus Accumulibacter</taxon>
    </lineage>
</organism>
<feature type="transmembrane region" description="Helical" evidence="1">
    <location>
        <begin position="59"/>
        <end position="82"/>
    </location>
</feature>
<feature type="transmembrane region" description="Helical" evidence="1">
    <location>
        <begin position="33"/>
        <end position="53"/>
    </location>
</feature>
<reference evidence="2 3" key="1">
    <citation type="submission" date="2014-07" db="EMBL/GenBank/DDBJ databases">
        <title>Expanding our view of genomic diversity in Candidatus Accumulibacter clades.</title>
        <authorList>
            <person name="Skennerton C.T."/>
            <person name="Barr J.J."/>
            <person name="Slater F.R."/>
            <person name="Bond P.L."/>
            <person name="Tyson G.W."/>
        </authorList>
    </citation>
    <scope>NUCLEOTIDE SEQUENCE [LARGE SCALE GENOMIC DNA]</scope>
    <source>
        <strain evidence="3">SK-01</strain>
    </source>
</reference>
<protein>
    <submittedName>
        <fullName evidence="2">Putative integral membrane protein</fullName>
    </submittedName>
</protein>
<evidence type="ECO:0000313" key="3">
    <source>
        <dbReference type="Proteomes" id="UP000019812"/>
    </source>
</evidence>
<proteinExistence type="predicted"/>
<dbReference type="Pfam" id="PF09955">
    <property type="entry name" value="DUF2189"/>
    <property type="match status" value="1"/>
</dbReference>
<accession>A0A084Y1N5</accession>
<gene>
    <name evidence="2" type="ORF">CAPSK01_001482</name>
</gene>
<keyword evidence="1" id="KW-0812">Transmembrane</keyword>
<feature type="transmembrane region" description="Helical" evidence="1">
    <location>
        <begin position="130"/>
        <end position="150"/>
    </location>
</feature>